<evidence type="ECO:0000313" key="1">
    <source>
        <dbReference type="EMBL" id="USW46750.1"/>
    </source>
</evidence>
<reference evidence="1" key="1">
    <citation type="submission" date="2022-06" db="EMBL/GenBank/DDBJ databases">
        <title>Complete genome sequences of two strains of the flax pathogen Septoria linicola.</title>
        <authorList>
            <person name="Lapalu N."/>
            <person name="Simon A."/>
            <person name="Demenou B."/>
            <person name="Paumier D."/>
            <person name="Guillot M.-P."/>
            <person name="Gout L."/>
            <person name="Valade R."/>
        </authorList>
    </citation>
    <scope>NUCLEOTIDE SEQUENCE</scope>
    <source>
        <strain evidence="1">SE15195</strain>
    </source>
</reference>
<organism evidence="1 2">
    <name type="scientific">Septoria linicola</name>
    <dbReference type="NCBI Taxonomy" id="215465"/>
    <lineage>
        <taxon>Eukaryota</taxon>
        <taxon>Fungi</taxon>
        <taxon>Dikarya</taxon>
        <taxon>Ascomycota</taxon>
        <taxon>Pezizomycotina</taxon>
        <taxon>Dothideomycetes</taxon>
        <taxon>Dothideomycetidae</taxon>
        <taxon>Mycosphaerellales</taxon>
        <taxon>Mycosphaerellaceae</taxon>
        <taxon>Septoria</taxon>
    </lineage>
</organism>
<dbReference type="Proteomes" id="UP001056384">
    <property type="component" value="Chromosome 1"/>
</dbReference>
<gene>
    <name evidence="1" type="ORF">Slin15195_G000690</name>
</gene>
<name>A0A9Q9AI00_9PEZI</name>
<protein>
    <submittedName>
        <fullName evidence="1">Uncharacterized protein</fullName>
    </submittedName>
</protein>
<proteinExistence type="predicted"/>
<dbReference type="AlphaFoldDB" id="A0A9Q9AI00"/>
<evidence type="ECO:0000313" key="2">
    <source>
        <dbReference type="Proteomes" id="UP001056384"/>
    </source>
</evidence>
<sequence length="514" mass="56311">MNHYYCDVSVYNRTSADLLLVDSSASQGEYDSGSPPNTITAGGNALIVLKDKLGFEGSAGKCSYEVYLPSDLDNSVSFELDYGDPTGWSNNWCSVKTNSDKLICNLHPYNTSGHPLTAVVEIIDKSTTVFATMDIPEALHSPAPVEAQPAEALSVDQSIGTSAHSDNILEIPSDFKNVPVTAMFKIGFHSSIDPLKATWEKFPPVHETIAIAAFVQSHKHFPRGTTYANLNDEQWEYMRGVVWNDDPQCLLFDDEQSTNHQFSKGLAYSATFEGGNGEGNMTRRSHFHDLQFLHAMAPSKGATAQSTKDQLMLWLKTMYKLACGNQGVQASDSLSSVFGDQYFNTNTEPNGGQSIQELVLAPSTHFTKLDLQKRALGVCLHIIQDSYAVGHTKRKVLNPEDRDTAAASGFLAFKAGTYGRFGEIETFHTYSGQDDTRHGHYDEIPGGLANLPKANNIDSFNTIIGARDAVDKSKTLINFWAANTIWENGVEQFLSDDVFKLDPNATVGDTSVDT</sequence>
<dbReference type="EMBL" id="CP099418">
    <property type="protein sequence ID" value="USW46750.1"/>
    <property type="molecule type" value="Genomic_DNA"/>
</dbReference>
<keyword evidence="2" id="KW-1185">Reference proteome</keyword>
<accession>A0A9Q9AI00</accession>
<dbReference type="Gene3D" id="2.60.270.50">
    <property type="match status" value="1"/>
</dbReference>